<comment type="caution">
    <text evidence="2">The sequence shown here is derived from an EMBL/GenBank/DDBJ whole genome shotgun (WGS) entry which is preliminary data.</text>
</comment>
<accession>A0ABN9TJ05</accession>
<evidence type="ECO:0000313" key="3">
    <source>
        <dbReference type="Proteomes" id="UP001189429"/>
    </source>
</evidence>
<feature type="region of interest" description="Disordered" evidence="1">
    <location>
        <begin position="486"/>
        <end position="514"/>
    </location>
</feature>
<dbReference type="Gene3D" id="2.130.10.10">
    <property type="entry name" value="YVTN repeat-like/Quinoprotein amine dehydrogenase"/>
    <property type="match status" value="1"/>
</dbReference>
<dbReference type="InterPro" id="IPR015943">
    <property type="entry name" value="WD40/YVTN_repeat-like_dom_sf"/>
</dbReference>
<organism evidence="2 3">
    <name type="scientific">Prorocentrum cordatum</name>
    <dbReference type="NCBI Taxonomy" id="2364126"/>
    <lineage>
        <taxon>Eukaryota</taxon>
        <taxon>Sar</taxon>
        <taxon>Alveolata</taxon>
        <taxon>Dinophyceae</taxon>
        <taxon>Prorocentrales</taxon>
        <taxon>Prorocentraceae</taxon>
        <taxon>Prorocentrum</taxon>
    </lineage>
</organism>
<feature type="compositionally biased region" description="Low complexity" evidence="1">
    <location>
        <begin position="458"/>
        <end position="469"/>
    </location>
</feature>
<evidence type="ECO:0008006" key="4">
    <source>
        <dbReference type="Google" id="ProtNLM"/>
    </source>
</evidence>
<feature type="region of interest" description="Disordered" evidence="1">
    <location>
        <begin position="380"/>
        <end position="410"/>
    </location>
</feature>
<reference evidence="2" key="1">
    <citation type="submission" date="2023-10" db="EMBL/GenBank/DDBJ databases">
        <authorList>
            <person name="Chen Y."/>
            <person name="Shah S."/>
            <person name="Dougan E. K."/>
            <person name="Thang M."/>
            <person name="Chan C."/>
        </authorList>
    </citation>
    <scope>NUCLEOTIDE SEQUENCE [LARGE SCALE GENOMIC DNA]</scope>
</reference>
<dbReference type="Proteomes" id="UP001189429">
    <property type="component" value="Unassembled WGS sequence"/>
</dbReference>
<name>A0ABN9TJ05_9DINO</name>
<protein>
    <recommendedName>
        <fullName evidence="4">Cilia- and flagella-associated protein 43</fullName>
    </recommendedName>
</protein>
<feature type="compositionally biased region" description="Basic residues" evidence="1">
    <location>
        <begin position="382"/>
        <end position="394"/>
    </location>
</feature>
<dbReference type="InterPro" id="IPR036322">
    <property type="entry name" value="WD40_repeat_dom_sf"/>
</dbReference>
<keyword evidence="3" id="KW-1185">Reference proteome</keyword>
<feature type="region of interest" description="Disordered" evidence="1">
    <location>
        <begin position="265"/>
        <end position="291"/>
    </location>
</feature>
<gene>
    <name evidence="2" type="ORF">PCOR1329_LOCUS39312</name>
</gene>
<feature type="region of interest" description="Disordered" evidence="1">
    <location>
        <begin position="441"/>
        <end position="472"/>
    </location>
</feature>
<proteinExistence type="predicted"/>
<dbReference type="EMBL" id="CAUYUJ010014747">
    <property type="protein sequence ID" value="CAK0845542.1"/>
    <property type="molecule type" value="Genomic_DNA"/>
</dbReference>
<evidence type="ECO:0000256" key="1">
    <source>
        <dbReference type="SAM" id="MobiDB-lite"/>
    </source>
</evidence>
<sequence>MEPPERSPWLLLSPPEGCLWPSGGPPTTSVLLQARGADGAPGCGSAAVFRAVAFSGDGRTCAVVDGEGGLVLIHLEQNRFARCPAVAGASCAAAAAAGSPAALCFARRHPAEAVLLGEESSVRVFDVETGRPAALLGGHRGWVRAACASGPQALLVLTQSADLTILWDSAGWTRLRSMQAVAEPARGASFSLCGQLCGVLFGGSRVAIWRSSGFEFEREVVALDSPGLQDTDLRHFALGGRHVVAGGSTLLGGGRLVMWHLDEAGPPRRSTSSTCPHPGCSSGPAAPRRRGSGPCSCCWTAGPSWRWTSRNCGHCGPWTPRRAASCLSRWTARRAAFCFPPPTAAWSCAGRTWAAAPLARQEPQGGPPRGVARCSPRALGAHLRRSRARRRGERRRASAPGCETTRSSQPASTAAEFRRYCAAAAALRSCARRSGGTCCGPGPGTPGPTRSWRRLASTRRSATSGSGTLATDGPRCGSWRACCQPWPTGSQLGQRRRSCRDWPSRSCRSSETTP</sequence>
<dbReference type="SUPFAM" id="SSF50978">
    <property type="entry name" value="WD40 repeat-like"/>
    <property type="match status" value="1"/>
</dbReference>
<evidence type="ECO:0000313" key="2">
    <source>
        <dbReference type="EMBL" id="CAK0845542.1"/>
    </source>
</evidence>